<protein>
    <submittedName>
        <fullName evidence="4">SET domain, JmjC domain, SET domain superfamily protein</fullName>
    </submittedName>
</protein>
<evidence type="ECO:0000313" key="4">
    <source>
        <dbReference type="EMBL" id="WQF77029.1"/>
    </source>
</evidence>
<dbReference type="GO" id="GO:0005634">
    <property type="term" value="C:nucleus"/>
    <property type="evidence" value="ECO:0007669"/>
    <property type="project" value="TreeGrafter"/>
</dbReference>
<dbReference type="GO" id="GO:0010468">
    <property type="term" value="P:regulation of gene expression"/>
    <property type="evidence" value="ECO:0007669"/>
    <property type="project" value="TreeGrafter"/>
</dbReference>
<dbReference type="SMART" id="SM00317">
    <property type="entry name" value="SET"/>
    <property type="match status" value="1"/>
</dbReference>
<feature type="compositionally biased region" description="Polar residues" evidence="1">
    <location>
        <begin position="184"/>
        <end position="198"/>
    </location>
</feature>
<dbReference type="SUPFAM" id="SSF82199">
    <property type="entry name" value="SET domain"/>
    <property type="match status" value="1"/>
</dbReference>
<dbReference type="InterPro" id="IPR046341">
    <property type="entry name" value="SET_dom_sf"/>
</dbReference>
<dbReference type="Gene3D" id="2.170.270.10">
    <property type="entry name" value="SET domain"/>
    <property type="match status" value="1"/>
</dbReference>
<organism evidence="4 5">
    <name type="scientific">Colletotrichum destructivum</name>
    <dbReference type="NCBI Taxonomy" id="34406"/>
    <lineage>
        <taxon>Eukaryota</taxon>
        <taxon>Fungi</taxon>
        <taxon>Dikarya</taxon>
        <taxon>Ascomycota</taxon>
        <taxon>Pezizomycotina</taxon>
        <taxon>Sordariomycetes</taxon>
        <taxon>Hypocreomycetidae</taxon>
        <taxon>Glomerellales</taxon>
        <taxon>Glomerellaceae</taxon>
        <taxon>Colletotrichum</taxon>
        <taxon>Colletotrichum destructivum species complex</taxon>
    </lineage>
</organism>
<dbReference type="SUPFAM" id="SSF51197">
    <property type="entry name" value="Clavaminate synthase-like"/>
    <property type="match status" value="1"/>
</dbReference>
<dbReference type="Pfam" id="PF02373">
    <property type="entry name" value="JmjC"/>
    <property type="match status" value="1"/>
</dbReference>
<evidence type="ECO:0000313" key="5">
    <source>
        <dbReference type="Proteomes" id="UP001322277"/>
    </source>
</evidence>
<reference evidence="5" key="1">
    <citation type="journal article" date="2023" name="bioRxiv">
        <title>Complete genome of the Medicago anthracnose fungus, Colletotrichum destructivum, reveals a mini-chromosome-like region within a core chromosome.</title>
        <authorList>
            <person name="Lapalu N."/>
            <person name="Simon A."/>
            <person name="Lu A."/>
            <person name="Plaumann P.-L."/>
            <person name="Amselem J."/>
            <person name="Pigne S."/>
            <person name="Auger A."/>
            <person name="Koch C."/>
            <person name="Dallery J.-F."/>
            <person name="O'Connell R.J."/>
        </authorList>
    </citation>
    <scope>NUCLEOTIDE SEQUENCE [LARGE SCALE GENOMIC DNA]</scope>
    <source>
        <strain evidence="5">CBS 520.97</strain>
    </source>
</reference>
<accession>A0AAX4I0V6</accession>
<dbReference type="GO" id="GO:0000785">
    <property type="term" value="C:chromatin"/>
    <property type="evidence" value="ECO:0007669"/>
    <property type="project" value="TreeGrafter"/>
</dbReference>
<dbReference type="KEGG" id="cdet:87938546"/>
<dbReference type="RefSeq" id="XP_062774253.1">
    <property type="nucleotide sequence ID" value="XM_062918202.1"/>
</dbReference>
<dbReference type="Proteomes" id="UP001322277">
    <property type="component" value="Chromosome 1"/>
</dbReference>
<name>A0AAX4I0V6_9PEZI</name>
<dbReference type="GeneID" id="87938546"/>
<dbReference type="AlphaFoldDB" id="A0AAX4I0V6"/>
<evidence type="ECO:0000259" key="3">
    <source>
        <dbReference type="PROSITE" id="PS51184"/>
    </source>
</evidence>
<sequence length="992" mass="110683">MSDLESIISDLDAKLRRVTEIASQVLVPTNEGTRHRQHAGSSALRAEMKSLLAQMSADLQEVKRKVSRSSSGSAQLAHRPPSSVGTSAIVPSSLPDSSLAIHKQRSNDPASADQSPAQCPDHQSQSAAPGEQAKGDPSSAERNTDTTTSTSLADPTSNFKRPSPPAPEGSEAASATASRTNSSVEASSPSARTKFSLTTNEMGPRLIPNIRRMLAEKDFNGHIRVTDMEPVDWDALANRLHKPEYREQLAVEYSPDSTMKGCSRLRLASSAKFLFPKLSTTPPKPPIDEIWKFLDRLASNPPEGKIPYYVGPPLASDFISLLHPGEEFSQFAAIPGGNSVYWHAGCRLSGTPWHKEDANWRSVNKVCSGLKLWVVVPAHYAARFEEFVKQHWRTNNCAQFVRHLSLFIGPTTLKEADIEFSIHCAGPGDMIVTNPGQYHMVANFTDCFAMSINFLLPGEKVIPDDLAVCEQCGLFSLAHKGFRAVSSPLTYDETERLPVTSISENEKLQPKKRAVLRQAAGPLRPCKKQKSTPMSSSASRELTEAEEQIKKVDPLCIVPSFGAQPPSSEVFKLAAVIYSRLAIRQFCSLIRSRRDLDTESFRMNLSQDIPARVGQRLGRIDVFLRKTDLGRLCARLETFYLAQDIDNSKDGRIRADPAVIKKILKQTKCSKKTLERYRSQGNKWRRLCDGYKGLLCLIFLDGGNSFRINPDSYTSLEEADVHMFQDLLNSPYIRALCSVAKTFQRSLDSTSYDVEFCWEAGKWPLDSTSCDVEFRWEAEKQPLEKLPENHMLTLLQPLPSALENIFDPDKYQDWPRPPSWLEEWPWPTDPTAILGVDDKKCDFCDEEECECIHKSTQHKPRIKHYGNKGRGLQAVACKQGRMAYQKGDIVGFITGRIVPPDTYHDSWTLDFVRPDLADEPVVCQVRFADVGNCFRLLNHSCNPSARFVQMRASGRYSTAVKASRNISDGEEITVSYGSKWAGEHCLCEVHQK</sequence>
<feature type="compositionally biased region" description="Polar residues" evidence="1">
    <location>
        <begin position="107"/>
        <end position="127"/>
    </location>
</feature>
<feature type="compositionally biased region" description="Low complexity" evidence="1">
    <location>
        <begin position="168"/>
        <end position="183"/>
    </location>
</feature>
<feature type="domain" description="SET" evidence="2">
    <location>
        <begin position="672"/>
        <end position="977"/>
    </location>
</feature>
<dbReference type="Gene3D" id="2.60.120.650">
    <property type="entry name" value="Cupin"/>
    <property type="match status" value="1"/>
</dbReference>
<dbReference type="InterPro" id="IPR001214">
    <property type="entry name" value="SET_dom"/>
</dbReference>
<feature type="domain" description="JmjC" evidence="3">
    <location>
        <begin position="290"/>
        <end position="471"/>
    </location>
</feature>
<dbReference type="PROSITE" id="PS51184">
    <property type="entry name" value="JMJC"/>
    <property type="match status" value="1"/>
</dbReference>
<dbReference type="PANTHER" id="PTHR10694">
    <property type="entry name" value="LYSINE-SPECIFIC DEMETHYLASE"/>
    <property type="match status" value="1"/>
</dbReference>
<dbReference type="SMART" id="SM00558">
    <property type="entry name" value="JmjC"/>
    <property type="match status" value="1"/>
</dbReference>
<feature type="compositionally biased region" description="Polar residues" evidence="1">
    <location>
        <begin position="83"/>
        <end position="96"/>
    </location>
</feature>
<dbReference type="GO" id="GO:0032452">
    <property type="term" value="F:histone demethylase activity"/>
    <property type="evidence" value="ECO:0007669"/>
    <property type="project" value="TreeGrafter"/>
</dbReference>
<keyword evidence="5" id="KW-1185">Reference proteome</keyword>
<dbReference type="Pfam" id="PF00856">
    <property type="entry name" value="SET"/>
    <property type="match status" value="1"/>
</dbReference>
<feature type="region of interest" description="Disordered" evidence="1">
    <location>
        <begin position="62"/>
        <end position="198"/>
    </location>
</feature>
<gene>
    <name evidence="4" type="ORF">CDEST_02043</name>
</gene>
<feature type="compositionally biased region" description="Polar residues" evidence="1">
    <location>
        <begin position="145"/>
        <end position="160"/>
    </location>
</feature>
<dbReference type="EMBL" id="CP137305">
    <property type="protein sequence ID" value="WQF77029.1"/>
    <property type="molecule type" value="Genomic_DNA"/>
</dbReference>
<dbReference type="InterPro" id="IPR003347">
    <property type="entry name" value="JmjC_dom"/>
</dbReference>
<dbReference type="PROSITE" id="PS50280">
    <property type="entry name" value="SET"/>
    <property type="match status" value="1"/>
</dbReference>
<evidence type="ECO:0000256" key="1">
    <source>
        <dbReference type="SAM" id="MobiDB-lite"/>
    </source>
</evidence>
<proteinExistence type="predicted"/>
<evidence type="ECO:0000259" key="2">
    <source>
        <dbReference type="PROSITE" id="PS50280"/>
    </source>
</evidence>